<dbReference type="RefSeq" id="WP_099311975.1">
    <property type="nucleotide sequence ID" value="NZ_CP032101.1"/>
</dbReference>
<dbReference type="GO" id="GO:0007165">
    <property type="term" value="P:signal transduction"/>
    <property type="evidence" value="ECO:0007669"/>
    <property type="project" value="UniProtKB-KW"/>
</dbReference>
<evidence type="ECO:0000313" key="9">
    <source>
        <dbReference type="Proteomes" id="UP000224740"/>
    </source>
</evidence>
<keyword evidence="5" id="KW-0812">Transmembrane</keyword>
<keyword evidence="5" id="KW-1133">Transmembrane helix</keyword>
<reference evidence="7 10" key="3">
    <citation type="submission" date="2018-08" db="EMBL/GenBank/DDBJ databases">
        <title>Complete genome of the Arcobacter marinus type strain JCM 15502.</title>
        <authorList>
            <person name="Miller W.G."/>
            <person name="Yee E."/>
            <person name="Huynh S."/>
            <person name="Parker C.T."/>
        </authorList>
    </citation>
    <scope>NUCLEOTIDE SEQUENCE [LARGE SCALE GENOMIC DNA]</scope>
    <source>
        <strain evidence="7 10">JCM 15502</strain>
    </source>
</reference>
<dbReference type="PANTHER" id="PTHR43531:SF11">
    <property type="entry name" value="METHYL-ACCEPTING CHEMOTAXIS PROTEIN 3"/>
    <property type="match status" value="1"/>
</dbReference>
<keyword evidence="5" id="KW-0472">Membrane</keyword>
<dbReference type="SMART" id="SM00283">
    <property type="entry name" value="MA"/>
    <property type="match status" value="1"/>
</dbReference>
<feature type="domain" description="Methyl-accepting transducer" evidence="6">
    <location>
        <begin position="505"/>
        <end position="734"/>
    </location>
</feature>
<organism evidence="7 10">
    <name type="scientific">Malaciobacter marinus</name>
    <dbReference type="NCBI Taxonomy" id="505249"/>
    <lineage>
        <taxon>Bacteria</taxon>
        <taxon>Pseudomonadati</taxon>
        <taxon>Campylobacterota</taxon>
        <taxon>Epsilonproteobacteria</taxon>
        <taxon>Campylobacterales</taxon>
        <taxon>Arcobacteraceae</taxon>
        <taxon>Malaciobacter</taxon>
    </lineage>
</organism>
<sequence>MLKKLNNLNIVSKTTIILAFVLSILLISLNIFSAAYTKNIISDKVNTQLKERLHQITETLLVYDDLLKDTADSLYDAFDSQFTNIQIDPSQTVKVNGVDTPLITNNGIKLNNNFEYVDYYTKLKGSTATVFAKMGDDFVRVTTSLKRPDGSRTLGTFLGEKSPAYDVIMSGKKYFGTAHLFGSDYMAVYNPIIKNGKVIGILYVGYNYTKSLNDFTKRLKNTKIGENGYLYIVSTKKKTKGKFILHPTKEGKNILEDNSDDNIKNMFNHDEGIIEYDWTNPKTNEIQRKIIIFKDYKDRGWKVVIGTTKDDFLQESKEFTIILAILSILSIIVVAGVILYVIKRLVVTPLHNLQTGLIDFFDFLNGIKKDTKQILVKSSDEIGAMSKVINENVAKIEENIKVDNELIENTVEVASFVSKGYLDKKISKSSNNKMLNELKDVVNSMLDNINHHISNVQNLLNSYTDYDYTKSLDTKAVEADIKDLYENSNILGQSATNMLKQNLKNGEDLQNSANELNDIISSLSNSSNEQASSLEETAASLEELTSTMKNSQESMQKMKTNSQTLSNEVATGEKHASNTALSMDEINEQTQSIAEAITIIDQIAFQTNILSLNAAVEAATAGEAGKGFAVVAQEVRNLANRSAEAASQIKHIVENAAIKANEGKEITKQMINGYEKLRENIQETTQIISQVTNTSNEQLNGLEQINHAVNDLDKITQTNANVAKKATTISDNTNQISQIIVQEAKKAKLK</sequence>
<keyword evidence="4" id="KW-0175">Coiled coil</keyword>
<gene>
    <name evidence="7" type="ORF">AMRN_0399</name>
    <name evidence="8" type="ORF">CPH92_11475</name>
</gene>
<dbReference type="Gene3D" id="3.30.450.20">
    <property type="entry name" value="PAS domain"/>
    <property type="match status" value="1"/>
</dbReference>
<evidence type="ECO:0000313" key="8">
    <source>
        <dbReference type="EMBL" id="PHO14536.1"/>
    </source>
</evidence>
<protein>
    <submittedName>
        <fullName evidence="7">Cache sensor-containing MCP-domain signal transduction protein</fullName>
    </submittedName>
    <submittedName>
        <fullName evidence="8">Chemotaxis protein</fullName>
    </submittedName>
</protein>
<dbReference type="InterPro" id="IPR004089">
    <property type="entry name" value="MCPsignal_dom"/>
</dbReference>
<feature type="transmembrane region" description="Helical" evidence="5">
    <location>
        <begin position="319"/>
        <end position="342"/>
    </location>
</feature>
<accession>A0A347THU0</accession>
<dbReference type="Gene3D" id="6.10.340.10">
    <property type="match status" value="1"/>
</dbReference>
<dbReference type="Pfam" id="PF17201">
    <property type="entry name" value="Cache_3-Cache_2"/>
    <property type="match status" value="1"/>
</dbReference>
<comment type="similarity">
    <text evidence="2">Belongs to the methyl-accepting chemotaxis (MCP) protein family.</text>
</comment>
<reference evidence="9" key="1">
    <citation type="submission" date="2017-09" db="EMBL/GenBank/DDBJ databases">
        <title>Arcobacter canalis sp. nov., a new species isolated from a water canal contaminated with urban sewage.</title>
        <authorList>
            <person name="Perez-Cataluna A."/>
            <person name="Salas-Masso N."/>
            <person name="Figueras M.J."/>
        </authorList>
    </citation>
    <scope>NUCLEOTIDE SEQUENCE [LARGE SCALE GENOMIC DNA]</scope>
    <source>
        <strain evidence="9">CECT 7727</strain>
    </source>
</reference>
<dbReference type="SUPFAM" id="SSF103190">
    <property type="entry name" value="Sensory domain-like"/>
    <property type="match status" value="1"/>
</dbReference>
<evidence type="ECO:0000313" key="10">
    <source>
        <dbReference type="Proteomes" id="UP000264693"/>
    </source>
</evidence>
<evidence type="ECO:0000256" key="2">
    <source>
        <dbReference type="ARBA" id="ARBA00029447"/>
    </source>
</evidence>
<dbReference type="InterPro" id="IPR051310">
    <property type="entry name" value="MCP_chemotaxis"/>
</dbReference>
<dbReference type="Proteomes" id="UP000224740">
    <property type="component" value="Unassembled WGS sequence"/>
</dbReference>
<dbReference type="GO" id="GO:0004888">
    <property type="term" value="F:transmembrane signaling receptor activity"/>
    <property type="evidence" value="ECO:0007669"/>
    <property type="project" value="TreeGrafter"/>
</dbReference>
<feature type="transmembrane region" description="Helical" evidence="5">
    <location>
        <begin position="16"/>
        <end position="36"/>
    </location>
</feature>
<evidence type="ECO:0000256" key="4">
    <source>
        <dbReference type="SAM" id="Coils"/>
    </source>
</evidence>
<dbReference type="Proteomes" id="UP000264693">
    <property type="component" value="Chromosome"/>
</dbReference>
<keyword evidence="3" id="KW-0807">Transducer</keyword>
<dbReference type="AlphaFoldDB" id="A0A347THU0"/>
<dbReference type="CDD" id="cd12912">
    <property type="entry name" value="PDC2_MCP_like"/>
    <property type="match status" value="1"/>
</dbReference>
<evidence type="ECO:0000313" key="7">
    <source>
        <dbReference type="EMBL" id="AXX86168.1"/>
    </source>
</evidence>
<dbReference type="PROSITE" id="PS50111">
    <property type="entry name" value="CHEMOTAXIS_TRANSDUC_2"/>
    <property type="match status" value="1"/>
</dbReference>
<evidence type="ECO:0000256" key="1">
    <source>
        <dbReference type="ARBA" id="ARBA00022500"/>
    </source>
</evidence>
<evidence type="ECO:0000259" key="6">
    <source>
        <dbReference type="PROSITE" id="PS50111"/>
    </source>
</evidence>
<evidence type="ECO:0000256" key="5">
    <source>
        <dbReference type="SAM" id="Phobius"/>
    </source>
</evidence>
<feature type="coiled-coil region" evidence="4">
    <location>
        <begin position="524"/>
        <end position="568"/>
    </location>
</feature>
<keyword evidence="1" id="KW-0145">Chemotaxis</keyword>
<dbReference type="KEGG" id="amar:AMRN_0399"/>
<dbReference type="GO" id="GO:0005886">
    <property type="term" value="C:plasma membrane"/>
    <property type="evidence" value="ECO:0007669"/>
    <property type="project" value="TreeGrafter"/>
</dbReference>
<dbReference type="SUPFAM" id="SSF58104">
    <property type="entry name" value="Methyl-accepting chemotaxis protein (MCP) signaling domain"/>
    <property type="match status" value="1"/>
</dbReference>
<dbReference type="PANTHER" id="PTHR43531">
    <property type="entry name" value="PROTEIN ICFG"/>
    <property type="match status" value="1"/>
</dbReference>
<dbReference type="Gene3D" id="1.10.287.950">
    <property type="entry name" value="Methyl-accepting chemotaxis protein"/>
    <property type="match status" value="1"/>
</dbReference>
<dbReference type="EMBL" id="NXAO01000053">
    <property type="protein sequence ID" value="PHO14536.1"/>
    <property type="molecule type" value="Genomic_DNA"/>
</dbReference>
<dbReference type="Pfam" id="PF00015">
    <property type="entry name" value="MCPsignal"/>
    <property type="match status" value="1"/>
</dbReference>
<dbReference type="GO" id="GO:0006935">
    <property type="term" value="P:chemotaxis"/>
    <property type="evidence" value="ECO:0007669"/>
    <property type="project" value="UniProtKB-KW"/>
</dbReference>
<evidence type="ECO:0000256" key="3">
    <source>
        <dbReference type="PROSITE-ProRule" id="PRU00284"/>
    </source>
</evidence>
<dbReference type="InterPro" id="IPR029151">
    <property type="entry name" value="Sensor-like_sf"/>
</dbReference>
<keyword evidence="9" id="KW-1185">Reference proteome</keyword>
<dbReference type="InterPro" id="IPR033462">
    <property type="entry name" value="Cache_3-Cache_2"/>
</dbReference>
<proteinExistence type="inferred from homology"/>
<dbReference type="CDD" id="cd11386">
    <property type="entry name" value="MCP_signal"/>
    <property type="match status" value="1"/>
</dbReference>
<dbReference type="EMBL" id="CP032101">
    <property type="protein sequence ID" value="AXX86168.1"/>
    <property type="molecule type" value="Genomic_DNA"/>
</dbReference>
<name>A0A347THU0_9BACT</name>
<reference evidence="8" key="2">
    <citation type="submission" date="2017-09" db="EMBL/GenBank/DDBJ databases">
        <authorList>
            <person name="Perez-Cataluna A."/>
            <person name="Figueras M.J."/>
            <person name="Salas-Masso N."/>
        </authorList>
    </citation>
    <scope>NUCLEOTIDE SEQUENCE</scope>
    <source>
        <strain evidence="8">CECT 7727</strain>
    </source>
</reference>